<evidence type="ECO:0000256" key="2">
    <source>
        <dbReference type="ARBA" id="ARBA00012150"/>
    </source>
</evidence>
<feature type="active site" evidence="4">
    <location>
        <position position="44"/>
    </location>
</feature>
<accession>A0A7C3E6Y6</accession>
<comment type="caution">
    <text evidence="8">The sequence shown here is derived from an EMBL/GenBank/DDBJ whole genome shotgun (WGS) entry which is preliminary data.</text>
</comment>
<gene>
    <name evidence="8" type="ORF">ENS59_07025</name>
</gene>
<feature type="domain" description="Acylphosphatase-like" evidence="7">
    <location>
        <begin position="11"/>
        <end position="98"/>
    </location>
</feature>
<dbReference type="EC" id="3.6.1.7" evidence="2 4"/>
<dbReference type="GO" id="GO:0003998">
    <property type="term" value="F:acylphosphatase activity"/>
    <property type="evidence" value="ECO:0007669"/>
    <property type="project" value="UniProtKB-EC"/>
</dbReference>
<dbReference type="InterPro" id="IPR017968">
    <property type="entry name" value="Acylphosphatase_CS"/>
</dbReference>
<dbReference type="PANTHER" id="PTHR47268">
    <property type="entry name" value="ACYLPHOSPHATASE"/>
    <property type="match status" value="1"/>
</dbReference>
<dbReference type="PANTHER" id="PTHR47268:SF4">
    <property type="entry name" value="ACYLPHOSPHATASE"/>
    <property type="match status" value="1"/>
</dbReference>
<protein>
    <recommendedName>
        <fullName evidence="2 4">Acylphosphatase</fullName>
        <ecNumber evidence="2 4">3.6.1.7</ecNumber>
    </recommendedName>
</protein>
<name>A0A7C3E6Y6_9SPIR</name>
<comment type="catalytic activity">
    <reaction evidence="3 4 5">
        <text>an acyl phosphate + H2O = a carboxylate + phosphate + H(+)</text>
        <dbReference type="Rhea" id="RHEA:14965"/>
        <dbReference type="ChEBI" id="CHEBI:15377"/>
        <dbReference type="ChEBI" id="CHEBI:15378"/>
        <dbReference type="ChEBI" id="CHEBI:29067"/>
        <dbReference type="ChEBI" id="CHEBI:43474"/>
        <dbReference type="ChEBI" id="CHEBI:59918"/>
        <dbReference type="EC" id="3.6.1.7"/>
    </reaction>
</comment>
<dbReference type="NCBIfam" id="NF011000">
    <property type="entry name" value="PRK14426.1"/>
    <property type="match status" value="1"/>
</dbReference>
<dbReference type="Pfam" id="PF00708">
    <property type="entry name" value="Acylphosphatase"/>
    <property type="match status" value="1"/>
</dbReference>
<evidence type="ECO:0000256" key="1">
    <source>
        <dbReference type="ARBA" id="ARBA00005614"/>
    </source>
</evidence>
<evidence type="ECO:0000256" key="5">
    <source>
        <dbReference type="RuleBase" id="RU000553"/>
    </source>
</evidence>
<keyword evidence="4 5" id="KW-0378">Hydrolase</keyword>
<reference evidence="8" key="1">
    <citation type="journal article" date="2020" name="mSystems">
        <title>Genome- and Community-Level Interaction Insights into Carbon Utilization and Element Cycling Functions of Hydrothermarchaeota in Hydrothermal Sediment.</title>
        <authorList>
            <person name="Zhou Z."/>
            <person name="Liu Y."/>
            <person name="Xu W."/>
            <person name="Pan J."/>
            <person name="Luo Z.H."/>
            <person name="Li M."/>
        </authorList>
    </citation>
    <scope>NUCLEOTIDE SEQUENCE [LARGE SCALE GENOMIC DNA]</scope>
    <source>
        <strain evidence="8">SpSt-503</strain>
    </source>
</reference>
<evidence type="ECO:0000259" key="7">
    <source>
        <dbReference type="PROSITE" id="PS51160"/>
    </source>
</evidence>
<evidence type="ECO:0000313" key="8">
    <source>
        <dbReference type="EMBL" id="HFH29251.1"/>
    </source>
</evidence>
<dbReference type="InterPro" id="IPR020456">
    <property type="entry name" value="Acylphosphatase"/>
</dbReference>
<dbReference type="EMBL" id="DSVL01000215">
    <property type="protein sequence ID" value="HFH29251.1"/>
    <property type="molecule type" value="Genomic_DNA"/>
</dbReference>
<evidence type="ECO:0000256" key="4">
    <source>
        <dbReference type="PROSITE-ProRule" id="PRU00520"/>
    </source>
</evidence>
<organism evidence="8">
    <name type="scientific">Gracilinema caldarium</name>
    <dbReference type="NCBI Taxonomy" id="215591"/>
    <lineage>
        <taxon>Bacteria</taxon>
        <taxon>Pseudomonadati</taxon>
        <taxon>Spirochaetota</taxon>
        <taxon>Spirochaetia</taxon>
        <taxon>Spirochaetales</taxon>
        <taxon>Breznakiellaceae</taxon>
        <taxon>Gracilinema</taxon>
    </lineage>
</organism>
<dbReference type="PROSITE" id="PS00150">
    <property type="entry name" value="ACYLPHOSPHATASE_1"/>
    <property type="match status" value="1"/>
</dbReference>
<dbReference type="PROSITE" id="PS51160">
    <property type="entry name" value="ACYLPHOSPHATASE_3"/>
    <property type="match status" value="1"/>
</dbReference>
<evidence type="ECO:0000256" key="6">
    <source>
        <dbReference type="RuleBase" id="RU004168"/>
    </source>
</evidence>
<dbReference type="SUPFAM" id="SSF54975">
    <property type="entry name" value="Acylphosphatase/BLUF domain-like"/>
    <property type="match status" value="1"/>
</dbReference>
<dbReference type="InterPro" id="IPR036046">
    <property type="entry name" value="Acylphosphatase-like_dom_sf"/>
</dbReference>
<dbReference type="AlphaFoldDB" id="A0A7C3E6Y6"/>
<proteinExistence type="inferred from homology"/>
<dbReference type="PROSITE" id="PS00151">
    <property type="entry name" value="ACYLPHOSPHATASE_2"/>
    <property type="match status" value="1"/>
</dbReference>
<comment type="similarity">
    <text evidence="1 6">Belongs to the acylphosphatase family.</text>
</comment>
<dbReference type="PRINTS" id="PR00112">
    <property type="entry name" value="ACYLPHPHTASE"/>
</dbReference>
<feature type="active site" evidence="4">
    <location>
        <position position="26"/>
    </location>
</feature>
<sequence>MALDDKLPQEAIHCHVLGMVQGVGFRYSAMAEARKIGVVGWVRNCSDGSVEVYAEGSAEQLKRFLSWLHRGPPSAVVDHVQVRHVVPMGTYKGFSVEY</sequence>
<dbReference type="Gene3D" id="3.30.70.100">
    <property type="match status" value="1"/>
</dbReference>
<dbReference type="InterPro" id="IPR001792">
    <property type="entry name" value="Acylphosphatase-like_dom"/>
</dbReference>
<evidence type="ECO:0000256" key="3">
    <source>
        <dbReference type="ARBA" id="ARBA00047645"/>
    </source>
</evidence>